<dbReference type="STRING" id="146536.AQI70_05480"/>
<feature type="domain" description="SnoaL-like" evidence="1">
    <location>
        <begin position="18"/>
        <end position="118"/>
    </location>
</feature>
<dbReference type="Gene3D" id="3.10.450.50">
    <property type="match status" value="1"/>
</dbReference>
<dbReference type="AlphaFoldDB" id="A0A124H6K7"/>
<proteinExistence type="predicted"/>
<keyword evidence="2" id="KW-0413">Isomerase</keyword>
<name>A0A124H6K7_9ACTN</name>
<dbReference type="InterPro" id="IPR032710">
    <property type="entry name" value="NTF2-like_dom_sf"/>
</dbReference>
<dbReference type="GO" id="GO:0016853">
    <property type="term" value="F:isomerase activity"/>
    <property type="evidence" value="ECO:0007669"/>
    <property type="project" value="UniProtKB-KW"/>
</dbReference>
<dbReference type="RefSeq" id="WP_004001184.1">
    <property type="nucleotide sequence ID" value="NZ_KQ947984.1"/>
</dbReference>
<reference evidence="2 3" key="1">
    <citation type="submission" date="2015-10" db="EMBL/GenBank/DDBJ databases">
        <title>Draft genome sequence of Streptomyces curacoi DSM 40107, type strain for the species Streptomyces curacoi.</title>
        <authorList>
            <person name="Ruckert C."/>
            <person name="Winkler A."/>
            <person name="Kalinowski J."/>
            <person name="Kampfer P."/>
            <person name="Glaeser S."/>
        </authorList>
    </citation>
    <scope>NUCLEOTIDE SEQUENCE [LARGE SCALE GENOMIC DNA]</scope>
    <source>
        <strain evidence="2 3">DSM 40107</strain>
    </source>
</reference>
<dbReference type="SUPFAM" id="SSF54427">
    <property type="entry name" value="NTF2-like"/>
    <property type="match status" value="1"/>
</dbReference>
<evidence type="ECO:0000259" key="1">
    <source>
        <dbReference type="Pfam" id="PF12680"/>
    </source>
</evidence>
<dbReference type="CDD" id="cd00531">
    <property type="entry name" value="NTF2_like"/>
    <property type="match status" value="1"/>
</dbReference>
<protein>
    <submittedName>
        <fullName evidence="2">Ketosteroid isomerase</fullName>
    </submittedName>
</protein>
<dbReference type="Proteomes" id="UP000054024">
    <property type="component" value="Unassembled WGS sequence"/>
</dbReference>
<dbReference type="InterPro" id="IPR037401">
    <property type="entry name" value="SnoaL-like"/>
</dbReference>
<accession>A0A124H6K7</accession>
<organism evidence="2 3">
    <name type="scientific">Streptomyces curacoi</name>
    <dbReference type="NCBI Taxonomy" id="146536"/>
    <lineage>
        <taxon>Bacteria</taxon>
        <taxon>Bacillati</taxon>
        <taxon>Actinomycetota</taxon>
        <taxon>Actinomycetes</taxon>
        <taxon>Kitasatosporales</taxon>
        <taxon>Streptomycetaceae</taxon>
        <taxon>Streptomyces</taxon>
    </lineage>
</organism>
<evidence type="ECO:0000313" key="3">
    <source>
        <dbReference type="Proteomes" id="UP000054024"/>
    </source>
</evidence>
<sequence>MTAEHRDPPGERDAVARVREYYRLVDASDVPGLVSLFADEAVYRRPGYPPIRGHAGLESFYRGERVIERGRHTLDTVVADGRKVAVTGAFEGDLKDGRHVSLEFADVFVLDTDRRFVRRDTYFHTPLV</sequence>
<keyword evidence="3" id="KW-1185">Reference proteome</keyword>
<gene>
    <name evidence="2" type="ORF">AQI70_05480</name>
</gene>
<comment type="caution">
    <text evidence="2">The sequence shown here is derived from an EMBL/GenBank/DDBJ whole genome shotgun (WGS) entry which is preliminary data.</text>
</comment>
<evidence type="ECO:0000313" key="2">
    <source>
        <dbReference type="EMBL" id="KUM80510.1"/>
    </source>
</evidence>
<dbReference type="Pfam" id="PF12680">
    <property type="entry name" value="SnoaL_2"/>
    <property type="match status" value="1"/>
</dbReference>
<dbReference type="EMBL" id="LMWJ01000003">
    <property type="protein sequence ID" value="KUM80510.1"/>
    <property type="molecule type" value="Genomic_DNA"/>
</dbReference>